<dbReference type="EMBL" id="LXQA010122912">
    <property type="protein sequence ID" value="MCI21026.1"/>
    <property type="molecule type" value="Genomic_DNA"/>
</dbReference>
<comment type="caution">
    <text evidence="6">The sequence shown here is derived from an EMBL/GenBank/DDBJ whole genome shotgun (WGS) entry which is preliminary data.</text>
</comment>
<evidence type="ECO:0000313" key="7">
    <source>
        <dbReference type="Proteomes" id="UP000265520"/>
    </source>
</evidence>
<feature type="compositionally biased region" description="Polar residues" evidence="4">
    <location>
        <begin position="44"/>
        <end position="56"/>
    </location>
</feature>
<dbReference type="InterPro" id="IPR024909">
    <property type="entry name" value="Cys-tRNA/MSH_ligase"/>
</dbReference>
<feature type="compositionally biased region" description="Low complexity" evidence="4">
    <location>
        <begin position="57"/>
        <end position="68"/>
    </location>
</feature>
<keyword evidence="1 6" id="KW-0436">Ligase</keyword>
<dbReference type="Proteomes" id="UP000265520">
    <property type="component" value="Unassembled WGS sequence"/>
</dbReference>
<feature type="non-terminal residue" evidence="6">
    <location>
        <position position="125"/>
    </location>
</feature>
<keyword evidence="3" id="KW-0067">ATP-binding</keyword>
<evidence type="ECO:0000256" key="2">
    <source>
        <dbReference type="ARBA" id="ARBA00022741"/>
    </source>
</evidence>
<protein>
    <submittedName>
        <fullName evidence="6">Cysteine-tRNA ligase-like</fullName>
    </submittedName>
</protein>
<evidence type="ECO:0000313" key="6">
    <source>
        <dbReference type="EMBL" id="MCI21026.1"/>
    </source>
</evidence>
<feature type="domain" description="tRNA synthetases class I catalytic" evidence="5">
    <location>
        <begin position="84"/>
        <end position="121"/>
    </location>
</feature>
<keyword evidence="7" id="KW-1185">Reference proteome</keyword>
<feature type="region of interest" description="Disordered" evidence="4">
    <location>
        <begin position="42"/>
        <end position="68"/>
    </location>
</feature>
<organism evidence="6 7">
    <name type="scientific">Trifolium medium</name>
    <dbReference type="NCBI Taxonomy" id="97028"/>
    <lineage>
        <taxon>Eukaryota</taxon>
        <taxon>Viridiplantae</taxon>
        <taxon>Streptophyta</taxon>
        <taxon>Embryophyta</taxon>
        <taxon>Tracheophyta</taxon>
        <taxon>Spermatophyta</taxon>
        <taxon>Magnoliopsida</taxon>
        <taxon>eudicotyledons</taxon>
        <taxon>Gunneridae</taxon>
        <taxon>Pentapetalae</taxon>
        <taxon>rosids</taxon>
        <taxon>fabids</taxon>
        <taxon>Fabales</taxon>
        <taxon>Fabaceae</taxon>
        <taxon>Papilionoideae</taxon>
        <taxon>50 kb inversion clade</taxon>
        <taxon>NPAAA clade</taxon>
        <taxon>Hologalegina</taxon>
        <taxon>IRL clade</taxon>
        <taxon>Trifolieae</taxon>
        <taxon>Trifolium</taxon>
    </lineage>
</organism>
<name>A0A392QBV0_9FABA</name>
<dbReference type="Pfam" id="PF01406">
    <property type="entry name" value="tRNA-synt_1e"/>
    <property type="match status" value="1"/>
</dbReference>
<dbReference type="GO" id="GO:0005737">
    <property type="term" value="C:cytoplasm"/>
    <property type="evidence" value="ECO:0007669"/>
    <property type="project" value="TreeGrafter"/>
</dbReference>
<sequence length="125" mass="14288">MSLLKCYKPFYSSMFFFHSSRPAVFPGYRAAVFRKKNFPPFRAVSSSSHPLTPENNSSSSESFSSKSSPEVFLHNTMSKKKELFKPRVESKVGMYVCGVTAYDHSHIGHARVYVNFDLLYRSQLT</sequence>
<evidence type="ECO:0000256" key="3">
    <source>
        <dbReference type="ARBA" id="ARBA00022840"/>
    </source>
</evidence>
<dbReference type="PANTHER" id="PTHR10890:SF25">
    <property type="entry name" value="CYSTEINE--TRNA LIGASE, CHLOROPLASTIC_MITOCHONDRIAL"/>
    <property type="match status" value="1"/>
</dbReference>
<accession>A0A392QBV0</accession>
<dbReference type="GO" id="GO:0004817">
    <property type="term" value="F:cysteine-tRNA ligase activity"/>
    <property type="evidence" value="ECO:0007669"/>
    <property type="project" value="TreeGrafter"/>
</dbReference>
<dbReference type="GO" id="GO:0006423">
    <property type="term" value="P:cysteinyl-tRNA aminoacylation"/>
    <property type="evidence" value="ECO:0007669"/>
    <property type="project" value="TreeGrafter"/>
</dbReference>
<dbReference type="SUPFAM" id="SSF52374">
    <property type="entry name" value="Nucleotidylyl transferase"/>
    <property type="match status" value="1"/>
</dbReference>
<evidence type="ECO:0000256" key="4">
    <source>
        <dbReference type="SAM" id="MobiDB-lite"/>
    </source>
</evidence>
<dbReference type="InterPro" id="IPR032678">
    <property type="entry name" value="tRNA-synt_1_cat_dom"/>
</dbReference>
<dbReference type="PANTHER" id="PTHR10890">
    <property type="entry name" value="CYSTEINYL-TRNA SYNTHETASE"/>
    <property type="match status" value="1"/>
</dbReference>
<reference evidence="6 7" key="1">
    <citation type="journal article" date="2018" name="Front. Plant Sci.">
        <title>Red Clover (Trifolium pratense) and Zigzag Clover (T. medium) - A Picture of Genomic Similarities and Differences.</title>
        <authorList>
            <person name="Dluhosova J."/>
            <person name="Istvanek J."/>
            <person name="Nedelnik J."/>
            <person name="Repkova J."/>
        </authorList>
    </citation>
    <scope>NUCLEOTIDE SEQUENCE [LARGE SCALE GENOMIC DNA]</scope>
    <source>
        <strain evidence="7">cv. 10/8</strain>
        <tissue evidence="6">Leaf</tissue>
    </source>
</reference>
<evidence type="ECO:0000256" key="1">
    <source>
        <dbReference type="ARBA" id="ARBA00022598"/>
    </source>
</evidence>
<evidence type="ECO:0000259" key="5">
    <source>
        <dbReference type="Pfam" id="PF01406"/>
    </source>
</evidence>
<dbReference type="AlphaFoldDB" id="A0A392QBV0"/>
<proteinExistence type="predicted"/>
<dbReference type="Gene3D" id="3.40.50.620">
    <property type="entry name" value="HUPs"/>
    <property type="match status" value="1"/>
</dbReference>
<dbReference type="InterPro" id="IPR014729">
    <property type="entry name" value="Rossmann-like_a/b/a_fold"/>
</dbReference>
<dbReference type="GO" id="GO:0005524">
    <property type="term" value="F:ATP binding"/>
    <property type="evidence" value="ECO:0007669"/>
    <property type="project" value="UniProtKB-KW"/>
</dbReference>
<keyword evidence="2" id="KW-0547">Nucleotide-binding</keyword>